<comment type="caution">
    <text evidence="2">The sequence shown here is derived from an EMBL/GenBank/DDBJ whole genome shotgun (WGS) entry which is preliminary data.</text>
</comment>
<organism evidence="2 3">
    <name type="scientific">Acanthoscelides obtectus</name>
    <name type="common">Bean weevil</name>
    <name type="synonym">Bruchus obtectus</name>
    <dbReference type="NCBI Taxonomy" id="200917"/>
    <lineage>
        <taxon>Eukaryota</taxon>
        <taxon>Metazoa</taxon>
        <taxon>Ecdysozoa</taxon>
        <taxon>Arthropoda</taxon>
        <taxon>Hexapoda</taxon>
        <taxon>Insecta</taxon>
        <taxon>Pterygota</taxon>
        <taxon>Neoptera</taxon>
        <taxon>Endopterygota</taxon>
        <taxon>Coleoptera</taxon>
        <taxon>Polyphaga</taxon>
        <taxon>Cucujiformia</taxon>
        <taxon>Chrysomeloidea</taxon>
        <taxon>Chrysomelidae</taxon>
        <taxon>Bruchinae</taxon>
        <taxon>Bruchini</taxon>
        <taxon>Acanthoscelides</taxon>
    </lineage>
</organism>
<keyword evidence="3" id="KW-1185">Reference proteome</keyword>
<protein>
    <submittedName>
        <fullName evidence="2">Uncharacterized protein</fullName>
    </submittedName>
</protein>
<reference evidence="2" key="1">
    <citation type="submission" date="2022-03" db="EMBL/GenBank/DDBJ databases">
        <authorList>
            <person name="Sayadi A."/>
        </authorList>
    </citation>
    <scope>NUCLEOTIDE SEQUENCE</scope>
</reference>
<accession>A0A9P0JWH0</accession>
<dbReference type="AlphaFoldDB" id="A0A9P0JWH0"/>
<sequence>MNSGPSDSEDDLKTDQQGEIRRQCRKREIAGTASVSGTSQQSPLLITDRDESIVDLEAQKTREIIE</sequence>
<evidence type="ECO:0000313" key="3">
    <source>
        <dbReference type="Proteomes" id="UP001152888"/>
    </source>
</evidence>
<dbReference type="Proteomes" id="UP001152888">
    <property type="component" value="Unassembled WGS sequence"/>
</dbReference>
<evidence type="ECO:0000256" key="1">
    <source>
        <dbReference type="SAM" id="MobiDB-lite"/>
    </source>
</evidence>
<feature type="region of interest" description="Disordered" evidence="1">
    <location>
        <begin position="1"/>
        <end position="48"/>
    </location>
</feature>
<evidence type="ECO:0000313" key="2">
    <source>
        <dbReference type="EMBL" id="CAH1962149.1"/>
    </source>
</evidence>
<proteinExistence type="predicted"/>
<gene>
    <name evidence="2" type="ORF">ACAOBT_LOCUS4522</name>
</gene>
<dbReference type="EMBL" id="CAKOFQ010006700">
    <property type="protein sequence ID" value="CAH1962149.1"/>
    <property type="molecule type" value="Genomic_DNA"/>
</dbReference>
<feature type="compositionally biased region" description="Basic and acidic residues" evidence="1">
    <location>
        <begin position="11"/>
        <end position="29"/>
    </location>
</feature>
<name>A0A9P0JWH0_ACAOB</name>
<feature type="compositionally biased region" description="Polar residues" evidence="1">
    <location>
        <begin position="33"/>
        <end position="44"/>
    </location>
</feature>